<dbReference type="EMBL" id="BARS01011773">
    <property type="protein sequence ID" value="GAF93586.1"/>
    <property type="molecule type" value="Genomic_DNA"/>
</dbReference>
<gene>
    <name evidence="1" type="ORF">S01H1_21280</name>
</gene>
<sequence>MAASAFHGQDGRHLLLEALVNLLGLLHPLVFRPSLKAFDEAGGRGHTDIGSDEQLLELFPELIVDAGALEESGYAAEPGASGAVEGGGGLFFSLWRASEVLEQLLPPGARGMTFW</sequence>
<organism evidence="1">
    <name type="scientific">marine sediment metagenome</name>
    <dbReference type="NCBI Taxonomy" id="412755"/>
    <lineage>
        <taxon>unclassified sequences</taxon>
        <taxon>metagenomes</taxon>
        <taxon>ecological metagenomes</taxon>
    </lineage>
</organism>
<feature type="non-terminal residue" evidence="1">
    <location>
        <position position="115"/>
    </location>
</feature>
<comment type="caution">
    <text evidence="1">The sequence shown here is derived from an EMBL/GenBank/DDBJ whole genome shotgun (WGS) entry which is preliminary data.</text>
</comment>
<reference evidence="1" key="1">
    <citation type="journal article" date="2014" name="Front. Microbiol.">
        <title>High frequency of phylogenetically diverse reductive dehalogenase-homologous genes in deep subseafloor sedimentary metagenomes.</title>
        <authorList>
            <person name="Kawai M."/>
            <person name="Futagami T."/>
            <person name="Toyoda A."/>
            <person name="Takaki Y."/>
            <person name="Nishi S."/>
            <person name="Hori S."/>
            <person name="Arai W."/>
            <person name="Tsubouchi T."/>
            <person name="Morono Y."/>
            <person name="Uchiyama I."/>
            <person name="Ito T."/>
            <person name="Fujiyama A."/>
            <person name="Inagaki F."/>
            <person name="Takami H."/>
        </authorList>
    </citation>
    <scope>NUCLEOTIDE SEQUENCE</scope>
    <source>
        <strain evidence="1">Expedition CK06-06</strain>
    </source>
</reference>
<name>X0U2K1_9ZZZZ</name>
<dbReference type="AlphaFoldDB" id="X0U2K1"/>
<accession>X0U2K1</accession>
<evidence type="ECO:0000313" key="1">
    <source>
        <dbReference type="EMBL" id="GAF93586.1"/>
    </source>
</evidence>
<proteinExistence type="predicted"/>
<protein>
    <submittedName>
        <fullName evidence="1">Uncharacterized protein</fullName>
    </submittedName>
</protein>